<name>A0A1C3VLR5_9HYPH</name>
<dbReference type="OrthoDB" id="8291491at2"/>
<evidence type="ECO:0000313" key="1">
    <source>
        <dbReference type="EMBL" id="SCB28692.1"/>
    </source>
</evidence>
<protein>
    <submittedName>
        <fullName evidence="1">Uncharacterized protein</fullName>
    </submittedName>
</protein>
<dbReference type="RefSeq" id="WP_143525488.1">
    <property type="nucleotide sequence ID" value="NZ_FMAC01000006.1"/>
</dbReference>
<organism evidence="1 2">
    <name type="scientific">Rhizobium hainanense</name>
    <dbReference type="NCBI Taxonomy" id="52131"/>
    <lineage>
        <taxon>Bacteria</taxon>
        <taxon>Pseudomonadati</taxon>
        <taxon>Pseudomonadota</taxon>
        <taxon>Alphaproteobacteria</taxon>
        <taxon>Hyphomicrobiales</taxon>
        <taxon>Rhizobiaceae</taxon>
        <taxon>Rhizobium/Agrobacterium group</taxon>
        <taxon>Rhizobium</taxon>
    </lineage>
</organism>
<dbReference type="AlphaFoldDB" id="A0A1C3VLR5"/>
<evidence type="ECO:0000313" key="2">
    <source>
        <dbReference type="Proteomes" id="UP000186228"/>
    </source>
</evidence>
<gene>
    <name evidence="1" type="ORF">GA0061100_106429</name>
</gene>
<dbReference type="EMBL" id="FMAC01000006">
    <property type="protein sequence ID" value="SCB28692.1"/>
    <property type="molecule type" value="Genomic_DNA"/>
</dbReference>
<proteinExistence type="predicted"/>
<reference evidence="2" key="1">
    <citation type="submission" date="2016-08" db="EMBL/GenBank/DDBJ databases">
        <authorList>
            <person name="Varghese N."/>
            <person name="Submissions Spin"/>
        </authorList>
    </citation>
    <scope>NUCLEOTIDE SEQUENCE [LARGE SCALE GENOMIC DNA]</scope>
    <source>
        <strain evidence="2">CCBAU 57015</strain>
    </source>
</reference>
<accession>A0A1C3VLR5</accession>
<keyword evidence="2" id="KW-1185">Reference proteome</keyword>
<dbReference type="Proteomes" id="UP000186228">
    <property type="component" value="Unassembled WGS sequence"/>
</dbReference>
<sequence length="304" mass="32911">MGLAPLTRPTGQTPQTDLNSYRLIPLSSCPILGSEAASGLPSGVLFSGRSFEAMSDNSLSCCGRYNLRNSLHQGVAAIGDDGHLIFAVNSWVSGQRCTVMGAFDPMGKPVEPTKPQQDLLGKYFQSPERPIVLDSKAKSDIGFKTNGLNPNVGVYVGNKTIIFDLNARSSDGKTEGSATITTDFNGKVQDQLYKLSTKGDNSSLSGSYERKGTEISETLDASWDKWSVGGKHSRDGASRNRELNLSYRATDKITIKASWRPDVKPPSTPPRITDYSIFSATNHNPPPAAPNYSNYMITLEIKLP</sequence>